<sequence>MPQHNDMFELTVSDMELIETGLRSTLASLSHAQLGETDEGRSDREDTVRRIQDLLGRLHDQKIFYRPRSGVYVGG</sequence>
<evidence type="ECO:0000313" key="1">
    <source>
        <dbReference type="EMBL" id="SLN53478.1"/>
    </source>
</evidence>
<dbReference type="OrthoDB" id="7652129at2"/>
<reference evidence="1 2" key="1">
    <citation type="submission" date="2017-03" db="EMBL/GenBank/DDBJ databases">
        <authorList>
            <person name="Afonso C.L."/>
            <person name="Miller P.J."/>
            <person name="Scott M.A."/>
            <person name="Spackman E."/>
            <person name="Goraichik I."/>
            <person name="Dimitrov K.M."/>
            <person name="Suarez D.L."/>
            <person name="Swayne D.E."/>
        </authorList>
    </citation>
    <scope>NUCLEOTIDE SEQUENCE [LARGE SCALE GENOMIC DNA]</scope>
    <source>
        <strain evidence="1 2">CECT 7450</strain>
    </source>
</reference>
<dbReference type="Proteomes" id="UP000193061">
    <property type="component" value="Unassembled WGS sequence"/>
</dbReference>
<evidence type="ECO:0000313" key="2">
    <source>
        <dbReference type="Proteomes" id="UP000193061"/>
    </source>
</evidence>
<proteinExistence type="predicted"/>
<accession>A0A1X6ZK56</accession>
<protein>
    <submittedName>
        <fullName evidence="1">Uncharacterized protein</fullName>
    </submittedName>
</protein>
<organism evidence="1 2">
    <name type="scientific">Roseovarius albus</name>
    <dbReference type="NCBI Taxonomy" id="1247867"/>
    <lineage>
        <taxon>Bacteria</taxon>
        <taxon>Pseudomonadati</taxon>
        <taxon>Pseudomonadota</taxon>
        <taxon>Alphaproteobacteria</taxon>
        <taxon>Rhodobacterales</taxon>
        <taxon>Roseobacteraceae</taxon>
        <taxon>Roseovarius</taxon>
    </lineage>
</organism>
<name>A0A1X6ZK56_9RHOB</name>
<keyword evidence="2" id="KW-1185">Reference proteome</keyword>
<dbReference type="RefSeq" id="WP_085806356.1">
    <property type="nucleotide sequence ID" value="NZ_FWFX01000008.1"/>
</dbReference>
<dbReference type="AlphaFoldDB" id="A0A1X6ZK56"/>
<gene>
    <name evidence="1" type="ORF">ROA7450_02736</name>
</gene>
<dbReference type="EMBL" id="FWFX01000008">
    <property type="protein sequence ID" value="SLN53478.1"/>
    <property type="molecule type" value="Genomic_DNA"/>
</dbReference>